<dbReference type="AlphaFoldDB" id="A0A9D4D2T3"/>
<proteinExistence type="predicted"/>
<comment type="caution">
    <text evidence="2">The sequence shown here is derived from an EMBL/GenBank/DDBJ whole genome shotgun (WGS) entry which is preliminary data.</text>
</comment>
<evidence type="ECO:0000313" key="3">
    <source>
        <dbReference type="Proteomes" id="UP000828390"/>
    </source>
</evidence>
<evidence type="ECO:0000256" key="1">
    <source>
        <dbReference type="SAM" id="Phobius"/>
    </source>
</evidence>
<keyword evidence="1" id="KW-0812">Transmembrane</keyword>
<reference evidence="2" key="2">
    <citation type="submission" date="2020-11" db="EMBL/GenBank/DDBJ databases">
        <authorList>
            <person name="McCartney M.A."/>
            <person name="Auch B."/>
            <person name="Kono T."/>
            <person name="Mallez S."/>
            <person name="Becker A."/>
            <person name="Gohl D.M."/>
            <person name="Silverstein K.A.T."/>
            <person name="Koren S."/>
            <person name="Bechman K.B."/>
            <person name="Herman A."/>
            <person name="Abrahante J.E."/>
            <person name="Garbe J."/>
        </authorList>
    </citation>
    <scope>NUCLEOTIDE SEQUENCE</scope>
    <source>
        <strain evidence="2">Duluth1</strain>
        <tissue evidence="2">Whole animal</tissue>
    </source>
</reference>
<feature type="transmembrane region" description="Helical" evidence="1">
    <location>
        <begin position="224"/>
        <end position="248"/>
    </location>
</feature>
<dbReference type="EMBL" id="JAIWYP010000011">
    <property type="protein sequence ID" value="KAH3738121.1"/>
    <property type="molecule type" value="Genomic_DNA"/>
</dbReference>
<name>A0A9D4D2T3_DREPO</name>
<keyword evidence="3" id="KW-1185">Reference proteome</keyword>
<sequence length="252" mass="28830">MEMRMGDRCLKIYDDAKGFVIEYRVDAVFSSYKGMDFFVDWIKCEIALQLTTEMNSIYEAKLLGASVTEDEMVLSFSILSRSNELINMQSAFSRFHENMKSYKLNKRHFSLKAGRSPYATIIAGKSLYIEYSPPSSGHACIESEVIRPRGFAMAEIQFCKGFLFDNFKTVASNNAAIIYNMTFLEHEFAYKIDEAKVKRVFMCQNTFFDKLNEARFFESRNAGMTVVCIGITLWLAVRSGVAILANIFNVFI</sequence>
<keyword evidence="1" id="KW-1133">Transmembrane helix</keyword>
<dbReference type="Proteomes" id="UP000828390">
    <property type="component" value="Unassembled WGS sequence"/>
</dbReference>
<gene>
    <name evidence="2" type="ORF">DPMN_044748</name>
</gene>
<organism evidence="2 3">
    <name type="scientific">Dreissena polymorpha</name>
    <name type="common">Zebra mussel</name>
    <name type="synonym">Mytilus polymorpha</name>
    <dbReference type="NCBI Taxonomy" id="45954"/>
    <lineage>
        <taxon>Eukaryota</taxon>
        <taxon>Metazoa</taxon>
        <taxon>Spiralia</taxon>
        <taxon>Lophotrochozoa</taxon>
        <taxon>Mollusca</taxon>
        <taxon>Bivalvia</taxon>
        <taxon>Autobranchia</taxon>
        <taxon>Heteroconchia</taxon>
        <taxon>Euheterodonta</taxon>
        <taxon>Imparidentia</taxon>
        <taxon>Neoheterodontei</taxon>
        <taxon>Myida</taxon>
        <taxon>Dreissenoidea</taxon>
        <taxon>Dreissenidae</taxon>
        <taxon>Dreissena</taxon>
    </lineage>
</organism>
<keyword evidence="1" id="KW-0472">Membrane</keyword>
<protein>
    <submittedName>
        <fullName evidence="2">Uncharacterized protein</fullName>
    </submittedName>
</protein>
<reference evidence="2" key="1">
    <citation type="journal article" date="2019" name="bioRxiv">
        <title>The Genome of the Zebra Mussel, Dreissena polymorpha: A Resource for Invasive Species Research.</title>
        <authorList>
            <person name="McCartney M.A."/>
            <person name="Auch B."/>
            <person name="Kono T."/>
            <person name="Mallez S."/>
            <person name="Zhang Y."/>
            <person name="Obille A."/>
            <person name="Becker A."/>
            <person name="Abrahante J.E."/>
            <person name="Garbe J."/>
            <person name="Badalamenti J.P."/>
            <person name="Herman A."/>
            <person name="Mangelson H."/>
            <person name="Liachko I."/>
            <person name="Sullivan S."/>
            <person name="Sone E.D."/>
            <person name="Koren S."/>
            <person name="Silverstein K.A.T."/>
            <person name="Beckman K.B."/>
            <person name="Gohl D.M."/>
        </authorList>
    </citation>
    <scope>NUCLEOTIDE SEQUENCE</scope>
    <source>
        <strain evidence="2">Duluth1</strain>
        <tissue evidence="2">Whole animal</tissue>
    </source>
</reference>
<accession>A0A9D4D2T3</accession>
<evidence type="ECO:0000313" key="2">
    <source>
        <dbReference type="EMBL" id="KAH3738121.1"/>
    </source>
</evidence>